<feature type="compositionally biased region" description="Polar residues" evidence="6">
    <location>
        <begin position="796"/>
        <end position="810"/>
    </location>
</feature>
<dbReference type="SMART" id="SM01031">
    <property type="entry name" value="BHD_2"/>
    <property type="match status" value="1"/>
</dbReference>
<dbReference type="GO" id="GO:0006298">
    <property type="term" value="P:mismatch repair"/>
    <property type="evidence" value="ECO:0007669"/>
    <property type="project" value="TreeGrafter"/>
</dbReference>
<protein>
    <recommendedName>
        <fullName evidence="12">Rad4-domain-containing protein</fullName>
    </recommendedName>
</protein>
<feature type="domain" description="Rad4 beta-hairpin" evidence="9">
    <location>
        <begin position="532"/>
        <end position="606"/>
    </location>
</feature>
<evidence type="ECO:0000256" key="3">
    <source>
        <dbReference type="ARBA" id="ARBA00022763"/>
    </source>
</evidence>
<feature type="region of interest" description="Disordered" evidence="6">
    <location>
        <begin position="189"/>
        <end position="214"/>
    </location>
</feature>
<dbReference type="eggNOG" id="KOG2179">
    <property type="taxonomic scope" value="Eukaryota"/>
</dbReference>
<reference evidence="10 11" key="1">
    <citation type="submission" date="2015-12" db="EMBL/GenBank/DDBJ databases">
        <title>Draft genome sequence of Moniliophthora roreri, the causal agent of frosty pod rot of cacao.</title>
        <authorList>
            <person name="Aime M.C."/>
            <person name="Diaz-Valderrama J.R."/>
            <person name="Kijpornyongpan T."/>
            <person name="Phillips-Mora W."/>
        </authorList>
    </citation>
    <scope>NUCLEOTIDE SEQUENCE [LARGE SCALE GENOMIC DNA]</scope>
    <source>
        <strain evidence="10 11">MCA 2952</strain>
    </source>
</reference>
<dbReference type="SUPFAM" id="SSF54001">
    <property type="entry name" value="Cysteine proteinases"/>
    <property type="match status" value="1"/>
</dbReference>
<dbReference type="InterPro" id="IPR036985">
    <property type="entry name" value="Transglutaminase-like_sf"/>
</dbReference>
<keyword evidence="5" id="KW-0539">Nucleus</keyword>
<comment type="caution">
    <text evidence="10">The sequence shown here is derived from an EMBL/GenBank/DDBJ whole genome shotgun (WGS) entry which is preliminary data.</text>
</comment>
<dbReference type="Pfam" id="PF10404">
    <property type="entry name" value="BHD_2"/>
    <property type="match status" value="1"/>
</dbReference>
<dbReference type="GO" id="GO:0071942">
    <property type="term" value="C:XPC complex"/>
    <property type="evidence" value="ECO:0007669"/>
    <property type="project" value="TreeGrafter"/>
</dbReference>
<accession>A0A0W0EXG9</accession>
<dbReference type="EMBL" id="LATX01002463">
    <property type="protein sequence ID" value="KTB28809.1"/>
    <property type="molecule type" value="Genomic_DNA"/>
</dbReference>
<dbReference type="Pfam" id="PF10405">
    <property type="entry name" value="BHD_3"/>
    <property type="match status" value="1"/>
</dbReference>
<feature type="compositionally biased region" description="Basic residues" evidence="6">
    <location>
        <begin position="833"/>
        <end position="845"/>
    </location>
</feature>
<dbReference type="GO" id="GO:0003684">
    <property type="term" value="F:damaged DNA binding"/>
    <property type="evidence" value="ECO:0007669"/>
    <property type="project" value="InterPro"/>
</dbReference>
<evidence type="ECO:0000313" key="10">
    <source>
        <dbReference type="EMBL" id="KTB28809.1"/>
    </source>
</evidence>
<dbReference type="InterPro" id="IPR038765">
    <property type="entry name" value="Papain-like_cys_pep_sf"/>
</dbReference>
<comment type="subcellular location">
    <subcellularLocation>
        <location evidence="1">Nucleus</location>
    </subcellularLocation>
</comment>
<dbReference type="FunFam" id="3.30.70.2460:FF:000001">
    <property type="entry name" value="DNA repair protein Rad4 family"/>
    <property type="match status" value="1"/>
</dbReference>
<organism evidence="10 11">
    <name type="scientific">Moniliophthora roreri</name>
    <name type="common">Frosty pod rot fungus</name>
    <name type="synonym">Monilia roreri</name>
    <dbReference type="NCBI Taxonomy" id="221103"/>
    <lineage>
        <taxon>Eukaryota</taxon>
        <taxon>Fungi</taxon>
        <taxon>Dikarya</taxon>
        <taxon>Basidiomycota</taxon>
        <taxon>Agaricomycotina</taxon>
        <taxon>Agaricomycetes</taxon>
        <taxon>Agaricomycetidae</taxon>
        <taxon>Agaricales</taxon>
        <taxon>Marasmiineae</taxon>
        <taxon>Marasmiaceae</taxon>
        <taxon>Moniliophthora</taxon>
    </lineage>
</organism>
<feature type="compositionally biased region" description="Basic and acidic residues" evidence="6">
    <location>
        <begin position="900"/>
        <end position="910"/>
    </location>
</feature>
<evidence type="ECO:0000259" key="8">
    <source>
        <dbReference type="SMART" id="SM01031"/>
    </source>
</evidence>
<dbReference type="PANTHER" id="PTHR12135:SF0">
    <property type="entry name" value="DNA REPAIR PROTEIN COMPLEMENTING XP-C CELLS"/>
    <property type="match status" value="1"/>
</dbReference>
<dbReference type="GO" id="GO:0000111">
    <property type="term" value="C:nucleotide-excision repair factor 2 complex"/>
    <property type="evidence" value="ECO:0007669"/>
    <property type="project" value="TreeGrafter"/>
</dbReference>
<evidence type="ECO:0000259" key="9">
    <source>
        <dbReference type="SMART" id="SM01032"/>
    </source>
</evidence>
<evidence type="ECO:0000256" key="1">
    <source>
        <dbReference type="ARBA" id="ARBA00004123"/>
    </source>
</evidence>
<comment type="similarity">
    <text evidence="2">Belongs to the XPC family.</text>
</comment>
<dbReference type="InterPro" id="IPR004583">
    <property type="entry name" value="DNA_repair_Rad4"/>
</dbReference>
<feature type="domain" description="Rad4 beta-hairpin" evidence="7">
    <location>
        <begin position="390"/>
        <end position="444"/>
    </location>
</feature>
<dbReference type="SMART" id="SM01030">
    <property type="entry name" value="BHD_1"/>
    <property type="match status" value="1"/>
</dbReference>
<dbReference type="PANTHER" id="PTHR12135">
    <property type="entry name" value="DNA REPAIR PROTEIN XP-C / RAD4"/>
    <property type="match status" value="1"/>
</dbReference>
<keyword evidence="4" id="KW-0234">DNA repair</keyword>
<dbReference type="GO" id="GO:0006289">
    <property type="term" value="P:nucleotide-excision repair"/>
    <property type="evidence" value="ECO:0007669"/>
    <property type="project" value="InterPro"/>
</dbReference>
<dbReference type="SMART" id="SM01032">
    <property type="entry name" value="BHD_3"/>
    <property type="match status" value="1"/>
</dbReference>
<dbReference type="InterPro" id="IPR018325">
    <property type="entry name" value="Rad4/PNGase_transGLS-fold"/>
</dbReference>
<feature type="region of interest" description="Disordered" evidence="6">
    <location>
        <begin position="796"/>
        <end position="910"/>
    </location>
</feature>
<dbReference type="Proteomes" id="UP000054988">
    <property type="component" value="Unassembled WGS sequence"/>
</dbReference>
<dbReference type="Pfam" id="PF03835">
    <property type="entry name" value="Rad4"/>
    <property type="match status" value="1"/>
</dbReference>
<dbReference type="AlphaFoldDB" id="A0A0W0EXG9"/>
<evidence type="ECO:0000256" key="2">
    <source>
        <dbReference type="ARBA" id="ARBA00009525"/>
    </source>
</evidence>
<feature type="compositionally biased region" description="Low complexity" evidence="6">
    <location>
        <begin position="819"/>
        <end position="832"/>
    </location>
</feature>
<name>A0A0W0EXG9_MONRR</name>
<dbReference type="Pfam" id="PF10403">
    <property type="entry name" value="BHD_1"/>
    <property type="match status" value="1"/>
</dbReference>
<dbReference type="InterPro" id="IPR018328">
    <property type="entry name" value="Rad4_beta-hairpin_dom3"/>
</dbReference>
<dbReference type="InterPro" id="IPR018326">
    <property type="entry name" value="Rad4_beta-hairpin_dom1"/>
</dbReference>
<evidence type="ECO:0000259" key="7">
    <source>
        <dbReference type="SMART" id="SM01030"/>
    </source>
</evidence>
<sequence length="910" mass="100665">MLNDELLHARLLSLTPLPLQNTFAMIHPSRVPEAAMRGRMFEAAMGRLVEWWCGEYFIASREGHLRGRTWEAMKEALEGCGYKPPSNGNTQPEDITAELKQFISEKGPIIDQDDIPDILYPNTEEELEVIRTEKSLMKHALMGEGSRDVSAQLFTALCRALGIPARLVVSLQGVGWLAEKKAYNKSKIKGKGKEKAVDVGEEGSGSGASTPTSSFSTLVEGYRLDGAPVQKSEKARGKERAKASPVVKLRKAKPKGRVLGSKPKPKSLDPLTTPPIFWTEVFSKPDGRWMPVDPIRGIVNKRNVFDPSNSASGVGGSVENRMLYVMAFEEDGYARDVTRRYAKDYSAKVAKLRTKSNRTAWWNSILARFTRPFRLHRDDMEDEELDTTQLMEGLPTSLAGFKDHPLYVLERHLASTQAIYPPPPETLPIAHFRGEPVYSRDSVVSLKSAENWLRSEGRVVKEGEVPIKEVKVRASTINRQRELEVLREAGRDDEEGGTGTEGKGKGKEVMQGLYARRQTEVYAPLPIVDGKIPKNAFGNIDLYTSSMLPKGAVHVPFKGTAKIARKLGIDFAEAVTGFEFRKRRATPVVSGVVVAEENEGVLLEAYYEAEKDASERAKRKREEKVLKLWTRLITGLRVRKRLVEQYQREGRTPAEASMPTQIEGQQEEPEAGPSAVGAGGFLADPTLAVIRAYQLPKPSLLLDKDLIDGQADTEDIPMAVPAFSEEIPDRMAFATETMDIDDDHGTLPVSLPTIANAAPIKSMSELAQAASALGAKDEDEAEEEIEFVDVGVESLSLNGTKSGNRNSVTANGRPKRAAARTPRPKSTTNGKPTPKRASPRKRKRPKDSEDEAELTEDQESPPPPKQTKSRTRAPTVAASTRTLRPRRGKTQSQIEEEEEREKAYREAVGE</sequence>
<dbReference type="Gene3D" id="2.20.20.110">
    <property type="entry name" value="Rad4, beta-hairpin domain BHD1"/>
    <property type="match status" value="1"/>
</dbReference>
<evidence type="ECO:0000256" key="4">
    <source>
        <dbReference type="ARBA" id="ARBA00023204"/>
    </source>
</evidence>
<evidence type="ECO:0000256" key="5">
    <source>
        <dbReference type="ARBA" id="ARBA00023242"/>
    </source>
</evidence>
<dbReference type="GO" id="GO:0005737">
    <property type="term" value="C:cytoplasm"/>
    <property type="evidence" value="ECO:0007669"/>
    <property type="project" value="TreeGrafter"/>
</dbReference>
<feature type="domain" description="Rad4 beta-hairpin" evidence="8">
    <location>
        <begin position="446"/>
        <end position="525"/>
    </location>
</feature>
<evidence type="ECO:0008006" key="12">
    <source>
        <dbReference type="Google" id="ProtNLM"/>
    </source>
</evidence>
<dbReference type="InterPro" id="IPR042488">
    <property type="entry name" value="Rad4_BHD3_sf"/>
</dbReference>
<dbReference type="Gene3D" id="3.30.70.2460">
    <property type="entry name" value="Rad4, beta-hairpin domain BHD3"/>
    <property type="match status" value="1"/>
</dbReference>
<dbReference type="Gene3D" id="3.90.260.10">
    <property type="entry name" value="Transglutaminase-like"/>
    <property type="match status" value="1"/>
</dbReference>
<dbReference type="GO" id="GO:0003697">
    <property type="term" value="F:single-stranded DNA binding"/>
    <property type="evidence" value="ECO:0007669"/>
    <property type="project" value="TreeGrafter"/>
</dbReference>
<evidence type="ECO:0000256" key="6">
    <source>
        <dbReference type="SAM" id="MobiDB-lite"/>
    </source>
</evidence>
<dbReference type="InterPro" id="IPR018327">
    <property type="entry name" value="BHD_2"/>
</dbReference>
<feature type="region of interest" description="Disordered" evidence="6">
    <location>
        <begin position="648"/>
        <end position="674"/>
    </location>
</feature>
<evidence type="ECO:0000313" key="11">
    <source>
        <dbReference type="Proteomes" id="UP000054988"/>
    </source>
</evidence>
<feature type="compositionally biased region" description="Acidic residues" evidence="6">
    <location>
        <begin position="848"/>
        <end position="859"/>
    </location>
</feature>
<gene>
    <name evidence="10" type="ORF">WG66_18654</name>
</gene>
<proteinExistence type="inferred from homology"/>
<keyword evidence="3" id="KW-0227">DNA damage</keyword>